<dbReference type="EC" id="4.2.1.24" evidence="3"/>
<comment type="caution">
    <text evidence="10">The sequence shown here is derived from an EMBL/GenBank/DDBJ whole genome shotgun (WGS) entry which is preliminary data.</text>
</comment>
<name>A0A0F9AE40_9ZZZZ</name>
<dbReference type="PANTHER" id="PTHR11458">
    <property type="entry name" value="DELTA-AMINOLEVULINIC ACID DEHYDRATASE"/>
    <property type="match status" value="1"/>
</dbReference>
<dbReference type="AlphaFoldDB" id="A0A0F9AE40"/>
<dbReference type="InterPro" id="IPR001731">
    <property type="entry name" value="ALAD"/>
</dbReference>
<evidence type="ECO:0000256" key="7">
    <source>
        <dbReference type="ARBA" id="ARBA00032837"/>
    </source>
</evidence>
<keyword evidence="9" id="KW-1133">Transmembrane helix</keyword>
<gene>
    <name evidence="10" type="ORF">LCGC14_2860510</name>
</gene>
<dbReference type="GO" id="GO:0005829">
    <property type="term" value="C:cytosol"/>
    <property type="evidence" value="ECO:0007669"/>
    <property type="project" value="TreeGrafter"/>
</dbReference>
<evidence type="ECO:0000256" key="6">
    <source>
        <dbReference type="ARBA" id="ARBA00023244"/>
    </source>
</evidence>
<dbReference type="Gene3D" id="3.20.20.70">
    <property type="entry name" value="Aldolase class I"/>
    <property type="match status" value="1"/>
</dbReference>
<organism evidence="10">
    <name type="scientific">marine sediment metagenome</name>
    <dbReference type="NCBI Taxonomy" id="412755"/>
    <lineage>
        <taxon>unclassified sequences</taxon>
        <taxon>metagenomes</taxon>
        <taxon>ecological metagenomes</taxon>
    </lineage>
</organism>
<feature type="transmembrane region" description="Helical" evidence="9">
    <location>
        <begin position="235"/>
        <end position="252"/>
    </location>
</feature>
<accession>A0A0F9AE40</accession>
<dbReference type="EMBL" id="LAZR01055270">
    <property type="protein sequence ID" value="KKK76749.1"/>
    <property type="molecule type" value="Genomic_DNA"/>
</dbReference>
<evidence type="ECO:0000256" key="3">
    <source>
        <dbReference type="ARBA" id="ARBA00012053"/>
    </source>
</evidence>
<dbReference type="GO" id="GO:0006782">
    <property type="term" value="P:protoporphyrinogen IX biosynthetic process"/>
    <property type="evidence" value="ECO:0007669"/>
    <property type="project" value="UniProtKB-UniPathway"/>
</dbReference>
<keyword evidence="6" id="KW-0627">Porphyrin biosynthesis</keyword>
<keyword evidence="9" id="KW-0812">Transmembrane</keyword>
<evidence type="ECO:0000256" key="5">
    <source>
        <dbReference type="ARBA" id="ARBA00023239"/>
    </source>
</evidence>
<comment type="pathway">
    <text evidence="1">Porphyrin-containing compound metabolism; protoporphyrin-IX biosynthesis; coproporphyrinogen-III from 5-aminolevulinate: step 1/4.</text>
</comment>
<evidence type="ECO:0000313" key="10">
    <source>
        <dbReference type="EMBL" id="KKK76749.1"/>
    </source>
</evidence>
<evidence type="ECO:0000256" key="9">
    <source>
        <dbReference type="SAM" id="Phobius"/>
    </source>
</evidence>
<dbReference type="PRINTS" id="PR00144">
    <property type="entry name" value="DALDHYDRTASE"/>
</dbReference>
<keyword evidence="5" id="KW-0456">Lyase</keyword>
<keyword evidence="4" id="KW-0350">Heme biosynthesis</keyword>
<evidence type="ECO:0000256" key="8">
    <source>
        <dbReference type="ARBA" id="ARBA00047651"/>
    </source>
</evidence>
<sequence length="281" mass="29947">MTTTRTLPAAFRRFRRLRRSQALRDLVRETRLSPQGFVYPLFVTHGEGVRREIESMPGQYQLSLDMLDAEAEELRSLGIPAVLLFGLPASKDDAGSEAYDPDGIVQRAIRTLKQAAPDLAVITDVCLCEYTSHGHCGVVVDGEVDNDKTLPLLARTAVSHARAGADIVAPSDMMDGRVAVVRLALVAAAGVFAVFVGGVLVADDGSTVRCLGCLGVRPGPQAGGFGRWLQFGRDAISGVAAVSIAVLLIAAWRTDAPVRRSAIASEAPRLMAVVVFPTPPF</sequence>
<dbReference type="GO" id="GO:0004655">
    <property type="term" value="F:porphobilinogen synthase activity"/>
    <property type="evidence" value="ECO:0007669"/>
    <property type="project" value="UniProtKB-EC"/>
</dbReference>
<dbReference type="GO" id="GO:0008270">
    <property type="term" value="F:zinc ion binding"/>
    <property type="evidence" value="ECO:0007669"/>
    <property type="project" value="TreeGrafter"/>
</dbReference>
<dbReference type="PANTHER" id="PTHR11458:SF0">
    <property type="entry name" value="DELTA-AMINOLEVULINIC ACID DEHYDRATASE"/>
    <property type="match status" value="1"/>
</dbReference>
<dbReference type="SUPFAM" id="SSF51569">
    <property type="entry name" value="Aldolase"/>
    <property type="match status" value="1"/>
</dbReference>
<dbReference type="SMART" id="SM01004">
    <property type="entry name" value="ALAD"/>
    <property type="match status" value="1"/>
</dbReference>
<evidence type="ECO:0000256" key="2">
    <source>
        <dbReference type="ARBA" id="ARBA00008055"/>
    </source>
</evidence>
<evidence type="ECO:0000256" key="4">
    <source>
        <dbReference type="ARBA" id="ARBA00023133"/>
    </source>
</evidence>
<comment type="similarity">
    <text evidence="2">Belongs to the ALAD family.</text>
</comment>
<dbReference type="Pfam" id="PF00490">
    <property type="entry name" value="ALAD"/>
    <property type="match status" value="1"/>
</dbReference>
<dbReference type="UniPathway" id="UPA00251">
    <property type="reaction ID" value="UER00318"/>
</dbReference>
<dbReference type="InterPro" id="IPR013785">
    <property type="entry name" value="Aldolase_TIM"/>
</dbReference>
<evidence type="ECO:0000256" key="1">
    <source>
        <dbReference type="ARBA" id="ARBA00004694"/>
    </source>
</evidence>
<keyword evidence="9" id="KW-0472">Membrane</keyword>
<reference evidence="10" key="1">
    <citation type="journal article" date="2015" name="Nature">
        <title>Complex archaea that bridge the gap between prokaryotes and eukaryotes.</title>
        <authorList>
            <person name="Spang A."/>
            <person name="Saw J.H."/>
            <person name="Jorgensen S.L."/>
            <person name="Zaremba-Niedzwiedzka K."/>
            <person name="Martijn J."/>
            <person name="Lind A.E."/>
            <person name="van Eijk R."/>
            <person name="Schleper C."/>
            <person name="Guy L."/>
            <person name="Ettema T.J."/>
        </authorList>
    </citation>
    <scope>NUCLEOTIDE SEQUENCE</scope>
</reference>
<feature type="transmembrane region" description="Helical" evidence="9">
    <location>
        <begin position="180"/>
        <end position="202"/>
    </location>
</feature>
<comment type="catalytic activity">
    <reaction evidence="8">
        <text>2 5-aminolevulinate = porphobilinogen + 2 H2O + H(+)</text>
        <dbReference type="Rhea" id="RHEA:24064"/>
        <dbReference type="ChEBI" id="CHEBI:15377"/>
        <dbReference type="ChEBI" id="CHEBI:15378"/>
        <dbReference type="ChEBI" id="CHEBI:58126"/>
        <dbReference type="ChEBI" id="CHEBI:356416"/>
        <dbReference type="EC" id="4.2.1.24"/>
    </reaction>
</comment>
<proteinExistence type="inferred from homology"/>
<protein>
    <recommendedName>
        <fullName evidence="3">porphobilinogen synthase</fullName>
        <ecNumber evidence="3">4.2.1.24</ecNumber>
    </recommendedName>
    <alternativeName>
        <fullName evidence="7">Porphobilinogen synthase</fullName>
    </alternativeName>
</protein>